<proteinExistence type="predicted"/>
<dbReference type="AlphaFoldDB" id="A0A0M9EQR1"/>
<sequence length="148" mass="16504">MSSAPTQQTLADLGRFVSTRHLGNQNGLNLIYELNGHDVETFNVKFKPSLEAIQNTLQALKKKTYEDWINSRNITEEDARATFHLARNAEVEIASVELLGELFGRASASINSIYHLQMSGDSLARVQSSHCNIPPPPSYVKQVCLFVE</sequence>
<gene>
    <name evidence="1" type="ORF">FLAG1_09493</name>
</gene>
<keyword evidence="2" id="KW-1185">Reference proteome</keyword>
<accession>A0A0M9EQR1</accession>
<comment type="caution">
    <text evidence="1">The sequence shown here is derived from an EMBL/GenBank/DDBJ whole genome shotgun (WGS) entry which is preliminary data.</text>
</comment>
<evidence type="ECO:0000313" key="2">
    <source>
        <dbReference type="Proteomes" id="UP000037904"/>
    </source>
</evidence>
<evidence type="ECO:0000313" key="1">
    <source>
        <dbReference type="EMBL" id="KPA37690.1"/>
    </source>
</evidence>
<dbReference type="Proteomes" id="UP000037904">
    <property type="component" value="Unassembled WGS sequence"/>
</dbReference>
<dbReference type="EMBL" id="JXCE01000372">
    <property type="protein sequence ID" value="KPA37690.1"/>
    <property type="molecule type" value="Genomic_DNA"/>
</dbReference>
<reference evidence="1 2" key="1">
    <citation type="submission" date="2015-04" db="EMBL/GenBank/DDBJ databases">
        <title>The draft genome sequence of Fusarium langsethiae, a T-2/HT-2 mycotoxin producer.</title>
        <authorList>
            <person name="Lysoe E."/>
            <person name="Divon H.H."/>
            <person name="Terzi V."/>
            <person name="Orru L."/>
            <person name="Lamontanara A."/>
            <person name="Kolseth A.-K."/>
            <person name="Frandsen R.J."/>
            <person name="Nielsen K."/>
            <person name="Thrane U."/>
        </authorList>
    </citation>
    <scope>NUCLEOTIDE SEQUENCE [LARGE SCALE GENOMIC DNA]</scope>
    <source>
        <strain evidence="1 2">Fl201059</strain>
    </source>
</reference>
<name>A0A0M9EQR1_FUSLA</name>
<organism evidence="1 2">
    <name type="scientific">Fusarium langsethiae</name>
    <dbReference type="NCBI Taxonomy" id="179993"/>
    <lineage>
        <taxon>Eukaryota</taxon>
        <taxon>Fungi</taxon>
        <taxon>Dikarya</taxon>
        <taxon>Ascomycota</taxon>
        <taxon>Pezizomycotina</taxon>
        <taxon>Sordariomycetes</taxon>
        <taxon>Hypocreomycetidae</taxon>
        <taxon>Hypocreales</taxon>
        <taxon>Nectriaceae</taxon>
        <taxon>Fusarium</taxon>
    </lineage>
</organism>
<protein>
    <submittedName>
        <fullName evidence="1">Uncharacterized protein</fullName>
    </submittedName>
</protein>